<reference evidence="1" key="1">
    <citation type="submission" date="2014-11" db="EMBL/GenBank/DDBJ databases">
        <authorList>
            <person name="Amaro Gonzalez C."/>
        </authorList>
    </citation>
    <scope>NUCLEOTIDE SEQUENCE</scope>
</reference>
<dbReference type="EMBL" id="GBXM01036832">
    <property type="protein sequence ID" value="JAH71745.1"/>
    <property type="molecule type" value="Transcribed_RNA"/>
</dbReference>
<reference evidence="1" key="2">
    <citation type="journal article" date="2015" name="Fish Shellfish Immunol.">
        <title>Early steps in the European eel (Anguilla anguilla)-Vibrio vulnificus interaction in the gills: Role of the RtxA13 toxin.</title>
        <authorList>
            <person name="Callol A."/>
            <person name="Pajuelo D."/>
            <person name="Ebbesson L."/>
            <person name="Teles M."/>
            <person name="MacKenzie S."/>
            <person name="Amaro C."/>
        </authorList>
    </citation>
    <scope>NUCLEOTIDE SEQUENCE</scope>
</reference>
<dbReference type="AlphaFoldDB" id="A0A0E9VZC0"/>
<evidence type="ECO:0000313" key="1">
    <source>
        <dbReference type="EMBL" id="JAH83432.1"/>
    </source>
</evidence>
<accession>A0A0E9VZC0</accession>
<organism evidence="1">
    <name type="scientific">Anguilla anguilla</name>
    <name type="common">European freshwater eel</name>
    <name type="synonym">Muraena anguilla</name>
    <dbReference type="NCBI Taxonomy" id="7936"/>
    <lineage>
        <taxon>Eukaryota</taxon>
        <taxon>Metazoa</taxon>
        <taxon>Chordata</taxon>
        <taxon>Craniata</taxon>
        <taxon>Vertebrata</taxon>
        <taxon>Euteleostomi</taxon>
        <taxon>Actinopterygii</taxon>
        <taxon>Neopterygii</taxon>
        <taxon>Teleostei</taxon>
        <taxon>Anguilliformes</taxon>
        <taxon>Anguillidae</taxon>
        <taxon>Anguilla</taxon>
    </lineage>
</organism>
<proteinExistence type="predicted"/>
<dbReference type="EMBL" id="GBXM01025145">
    <property type="protein sequence ID" value="JAH83432.1"/>
    <property type="molecule type" value="Transcribed_RNA"/>
</dbReference>
<protein>
    <submittedName>
        <fullName evidence="1">Uncharacterized protein</fullName>
    </submittedName>
</protein>
<name>A0A0E9VZC0_ANGAN</name>
<sequence>MVVHISFLFLSCRRVHGNASWRWGSSIVSSSVPPPLSRPTYIPAS</sequence>